<dbReference type="EMBL" id="JAUSYA010000002">
    <property type="protein sequence ID" value="MDQ0689011.1"/>
    <property type="molecule type" value="Genomic_DNA"/>
</dbReference>
<name>A0ABU0QF28_STRAH</name>
<protein>
    <submittedName>
        <fullName evidence="1">Uncharacterized protein</fullName>
    </submittedName>
</protein>
<evidence type="ECO:0000313" key="1">
    <source>
        <dbReference type="EMBL" id="MDQ0689011.1"/>
    </source>
</evidence>
<accession>A0ABU0QF28</accession>
<proteinExistence type="predicted"/>
<reference evidence="1 2" key="1">
    <citation type="submission" date="2023-07" db="EMBL/GenBank/DDBJ databases">
        <title>Comparative genomics of wheat-associated soil bacteria to identify genetic determinants of phenazine resistance.</title>
        <authorList>
            <person name="Mouncey N."/>
        </authorList>
    </citation>
    <scope>NUCLEOTIDE SEQUENCE [LARGE SCALE GENOMIC DNA]</scope>
    <source>
        <strain evidence="1 2">W4I19-2</strain>
    </source>
</reference>
<sequence>MTDKTPAKLADEAAEAIRAINHLTQGSPRDDWEYPGDVYSLVANLSQMAMMLPQALEQASHLMNKLNEGGHLRSDKDTLDQDLGEVFYGLDDARNAAQKLYGSLNRAHNGLGPIGYKD</sequence>
<organism evidence="1 2">
    <name type="scientific">Streptomyces achromogenes</name>
    <dbReference type="NCBI Taxonomy" id="67255"/>
    <lineage>
        <taxon>Bacteria</taxon>
        <taxon>Bacillati</taxon>
        <taxon>Actinomycetota</taxon>
        <taxon>Actinomycetes</taxon>
        <taxon>Kitasatosporales</taxon>
        <taxon>Streptomycetaceae</taxon>
        <taxon>Streptomyces</taxon>
    </lineage>
</organism>
<dbReference type="RefSeq" id="WP_307050640.1">
    <property type="nucleotide sequence ID" value="NZ_JAUSYA010000002.1"/>
</dbReference>
<comment type="caution">
    <text evidence="1">The sequence shown here is derived from an EMBL/GenBank/DDBJ whole genome shotgun (WGS) entry which is preliminary data.</text>
</comment>
<gene>
    <name evidence="1" type="ORF">QFZ56_008057</name>
</gene>
<keyword evidence="2" id="KW-1185">Reference proteome</keyword>
<evidence type="ECO:0000313" key="2">
    <source>
        <dbReference type="Proteomes" id="UP001243364"/>
    </source>
</evidence>
<dbReference type="Proteomes" id="UP001243364">
    <property type="component" value="Unassembled WGS sequence"/>
</dbReference>